<feature type="domain" description="Nephrocystin 3-like N-terminal" evidence="4">
    <location>
        <begin position="268"/>
        <end position="438"/>
    </location>
</feature>
<dbReference type="Pfam" id="PF24809">
    <property type="entry name" value="DUF7708"/>
    <property type="match status" value="1"/>
</dbReference>
<reference evidence="5" key="1">
    <citation type="journal article" date="2023" name="Mol. Phylogenet. Evol.">
        <title>Genome-scale phylogeny and comparative genomics of the fungal order Sordariales.</title>
        <authorList>
            <person name="Hensen N."/>
            <person name="Bonometti L."/>
            <person name="Westerberg I."/>
            <person name="Brannstrom I.O."/>
            <person name="Guillou S."/>
            <person name="Cros-Aarteil S."/>
            <person name="Calhoun S."/>
            <person name="Haridas S."/>
            <person name="Kuo A."/>
            <person name="Mondo S."/>
            <person name="Pangilinan J."/>
            <person name="Riley R."/>
            <person name="LaButti K."/>
            <person name="Andreopoulos B."/>
            <person name="Lipzen A."/>
            <person name="Chen C."/>
            <person name="Yan M."/>
            <person name="Daum C."/>
            <person name="Ng V."/>
            <person name="Clum A."/>
            <person name="Steindorff A."/>
            <person name="Ohm R.A."/>
            <person name="Martin F."/>
            <person name="Silar P."/>
            <person name="Natvig D.O."/>
            <person name="Lalanne C."/>
            <person name="Gautier V."/>
            <person name="Ament-Velasquez S.L."/>
            <person name="Kruys A."/>
            <person name="Hutchinson M.I."/>
            <person name="Powell A.J."/>
            <person name="Barry K."/>
            <person name="Miller A.N."/>
            <person name="Grigoriev I.V."/>
            <person name="Debuchy R."/>
            <person name="Gladieux P."/>
            <person name="Hiltunen Thoren M."/>
            <person name="Johannesson H."/>
        </authorList>
    </citation>
    <scope>NUCLEOTIDE SEQUENCE</scope>
    <source>
        <strain evidence="5">PSN243</strain>
    </source>
</reference>
<dbReference type="InterPro" id="IPR027417">
    <property type="entry name" value="P-loop_NTPase"/>
</dbReference>
<dbReference type="Gene3D" id="3.40.50.300">
    <property type="entry name" value="P-loop containing nucleotide triphosphate hydrolases"/>
    <property type="match status" value="1"/>
</dbReference>
<dbReference type="PANTHER" id="PTHR10039:SF14">
    <property type="entry name" value="NACHT DOMAIN-CONTAINING PROTEIN"/>
    <property type="match status" value="1"/>
</dbReference>
<dbReference type="InterPro" id="IPR056884">
    <property type="entry name" value="NPHP3-like_N"/>
</dbReference>
<dbReference type="Proteomes" id="UP001321760">
    <property type="component" value="Unassembled WGS sequence"/>
</dbReference>
<evidence type="ECO:0000313" key="5">
    <source>
        <dbReference type="EMBL" id="KAK4443086.1"/>
    </source>
</evidence>
<keyword evidence="2" id="KW-0175">Coiled coil</keyword>
<keyword evidence="6" id="KW-1185">Reference proteome</keyword>
<evidence type="ECO:0000259" key="4">
    <source>
        <dbReference type="Pfam" id="PF24883"/>
    </source>
</evidence>
<comment type="caution">
    <text evidence="5">The sequence shown here is derived from an EMBL/GenBank/DDBJ whole genome shotgun (WGS) entry which is preliminary data.</text>
</comment>
<dbReference type="EMBL" id="MU866000">
    <property type="protein sequence ID" value="KAK4443086.1"/>
    <property type="molecule type" value="Genomic_DNA"/>
</dbReference>
<keyword evidence="1" id="KW-0677">Repeat</keyword>
<feature type="coiled-coil region" evidence="2">
    <location>
        <begin position="205"/>
        <end position="232"/>
    </location>
</feature>
<dbReference type="SUPFAM" id="SSF52540">
    <property type="entry name" value="P-loop containing nucleoside triphosphate hydrolases"/>
    <property type="match status" value="1"/>
</dbReference>
<sequence length="1043" mass="117325">MPLLSRVSVAAQRTIREAFNDLKRTVSESDSASFSTTTLDDVIKTAHDIEDQLAARQLLRNMRRLTPLFDGLQYYAKSIEVVCNGTPYLPWIWAPIKLVLKIASDYVAAFDKIIVAYARIAEPLARFRIIEATYFNNAEVQNTLAVFYSDILRFHKEAYKFVNRGGWKMFFMTSWGRFQRRFDSIIDDLKAHERLVDSTANATGLSDLRKTREAVEASHRELLDKIEQEEHERAATQYLAIVGWLRLDDSEQGKIMDSLLAEPRKYPGTCDWILAQSKISAWMRCSQESTFLALHGNPGTGKSVLVAQIIEFLRLSGSSLVVAHICTYSQASSTEYGQFLRSVLLQLVRSDEDIVAFIFHEFILGKKPITTQALERLVLDTVSAISNSSAETKYVHVIVDGIDECSTETQLKVISLLERMVSAAFASTSAVCKVLVSSGMPSSLAKKLRQKHVVSLSSEKRDLERSIALYASQKLGALRSRWFQMGITTAELKDLETHLAVKADGMFLWARLVLEYLTTNMFLKKVEVIGAIDTLPRELRDFYGQILTQLVSRFDSRSIARLRAIFGWIAFAKRPLRKVELLSALSAPYEEEDVHIQELAPSYLFDMCGSLIEEQPDSTFAFVHISVKEFLQTPESPVSLNENSAAHEQGLAMVLCLLSGLQVFQPSYPAHNRLCQVLQGFHGLHTYASEYWVQYLLSTAASEQGLIPASPFFTRSMELADSLNSLSQVEPIAEANTSDTRLAHLQRHDSLLRAVKNILPARSAAKPCADTSPIDTTLAYNASLASSTPRSTTDLSEITDLASLLINYQRTISTLLVTRIFPGFSIPQLEKFKNDFRSAVYVCRFNYCPLGQTGFESEQLRDEHEKAHSPGILCKVPGCSYPAFPTTQKLRSHNAKHHQQKAPRIRIKSSTPAPRKDRLRGDDIVFTGKHGLIEEEPIHSAMTELPQPQNPAQPSMDLLAQISSTVLGLDVQPPPPATYYDRLKVYQFRSNDWFDLGTGRFRLEYRAPGAIVQALHDNYVLNQHQKSWSYMKRISPRSLQGLP</sequence>
<evidence type="ECO:0000256" key="2">
    <source>
        <dbReference type="SAM" id="Coils"/>
    </source>
</evidence>
<accession>A0AAV9G6E2</accession>
<evidence type="ECO:0000313" key="6">
    <source>
        <dbReference type="Proteomes" id="UP001321760"/>
    </source>
</evidence>
<name>A0AAV9G6E2_9PEZI</name>
<gene>
    <name evidence="5" type="ORF">QBC34DRAFT_214280</name>
</gene>
<evidence type="ECO:0000259" key="3">
    <source>
        <dbReference type="Pfam" id="PF24809"/>
    </source>
</evidence>
<dbReference type="PANTHER" id="PTHR10039">
    <property type="entry name" value="AMELOGENIN"/>
    <property type="match status" value="1"/>
</dbReference>
<dbReference type="AlphaFoldDB" id="A0AAV9G6E2"/>
<dbReference type="Pfam" id="PF24883">
    <property type="entry name" value="NPHP3_N"/>
    <property type="match status" value="1"/>
</dbReference>
<evidence type="ECO:0000256" key="1">
    <source>
        <dbReference type="ARBA" id="ARBA00022737"/>
    </source>
</evidence>
<dbReference type="InterPro" id="IPR056125">
    <property type="entry name" value="DUF7708"/>
</dbReference>
<organism evidence="5 6">
    <name type="scientific">Podospora aff. communis PSN243</name>
    <dbReference type="NCBI Taxonomy" id="3040156"/>
    <lineage>
        <taxon>Eukaryota</taxon>
        <taxon>Fungi</taxon>
        <taxon>Dikarya</taxon>
        <taxon>Ascomycota</taxon>
        <taxon>Pezizomycotina</taxon>
        <taxon>Sordariomycetes</taxon>
        <taxon>Sordariomycetidae</taxon>
        <taxon>Sordariales</taxon>
        <taxon>Podosporaceae</taxon>
        <taxon>Podospora</taxon>
    </lineage>
</organism>
<proteinExistence type="predicted"/>
<reference evidence="5" key="2">
    <citation type="submission" date="2023-05" db="EMBL/GenBank/DDBJ databases">
        <authorList>
            <consortium name="Lawrence Berkeley National Laboratory"/>
            <person name="Steindorff A."/>
            <person name="Hensen N."/>
            <person name="Bonometti L."/>
            <person name="Westerberg I."/>
            <person name="Brannstrom I.O."/>
            <person name="Guillou S."/>
            <person name="Cros-Aarteil S."/>
            <person name="Calhoun S."/>
            <person name="Haridas S."/>
            <person name="Kuo A."/>
            <person name="Mondo S."/>
            <person name="Pangilinan J."/>
            <person name="Riley R."/>
            <person name="Labutti K."/>
            <person name="Andreopoulos B."/>
            <person name="Lipzen A."/>
            <person name="Chen C."/>
            <person name="Yanf M."/>
            <person name="Daum C."/>
            <person name="Ng V."/>
            <person name="Clum A."/>
            <person name="Ohm R."/>
            <person name="Martin F."/>
            <person name="Silar P."/>
            <person name="Natvig D."/>
            <person name="Lalanne C."/>
            <person name="Gautier V."/>
            <person name="Ament-Velasquez S.L."/>
            <person name="Kruys A."/>
            <person name="Hutchinson M.I."/>
            <person name="Powell A.J."/>
            <person name="Barry K."/>
            <person name="Miller A.N."/>
            <person name="Grigoriev I.V."/>
            <person name="Debuchy R."/>
            <person name="Gladieux P."/>
            <person name="Thoren M.H."/>
            <person name="Johannesson H."/>
        </authorList>
    </citation>
    <scope>NUCLEOTIDE SEQUENCE</scope>
    <source>
        <strain evidence="5">PSN243</strain>
    </source>
</reference>
<feature type="domain" description="DUF7708" evidence="3">
    <location>
        <begin position="68"/>
        <end position="203"/>
    </location>
</feature>
<protein>
    <submittedName>
        <fullName evidence="5">NACHT domain-containing protein</fullName>
    </submittedName>
</protein>